<evidence type="ECO:0000313" key="2">
    <source>
        <dbReference type="Proteomes" id="UP000012047"/>
    </source>
</evidence>
<evidence type="ECO:0000313" key="1">
    <source>
        <dbReference type="EMBL" id="EEY94799.1"/>
    </source>
</evidence>
<reference evidence="2" key="1">
    <citation type="journal article" date="2012" name="PLoS ONE">
        <title>The success of Acinetobacter species; genetic, metabolic and virulence attributes.</title>
        <authorList>
            <person name="Peleg A.Y."/>
            <person name="de Breij A."/>
            <person name="Adams M.D."/>
            <person name="Cerqueira G.M."/>
            <person name="Mocali S."/>
            <person name="Galardini M."/>
            <person name="Nibbering P.H."/>
            <person name="Earl A.M."/>
            <person name="Ward D.V."/>
            <person name="Paterson D.L."/>
            <person name="Seifert H."/>
            <person name="Dijkshoorn L."/>
        </authorList>
    </citation>
    <scope>NUCLEOTIDE SEQUENCE [LARGE SCALE GENOMIC DNA]</scope>
    <source>
        <strain evidence="2">SH046</strain>
    </source>
</reference>
<protein>
    <submittedName>
        <fullName evidence="1">Uncharacterized protein</fullName>
    </submittedName>
</protein>
<proteinExistence type="predicted"/>
<dbReference type="AlphaFoldDB" id="D0SGU3"/>
<dbReference type="Proteomes" id="UP000012047">
    <property type="component" value="Unassembled WGS sequence"/>
</dbReference>
<sequence>MPSNLNRNHVLKLVEEQFTNRENIKKSQYCDQVYHTTGKVGLSILITENENISVFHKGEVVETILVIPPSSEDRAKYQASRIMDKIDLVIEKEAAAI</sequence>
<dbReference type="RefSeq" id="WP_004895500.1">
    <property type="nucleotide sequence ID" value="NZ_GG704974.1"/>
</dbReference>
<dbReference type="HOGENOM" id="CLU_2340444_0_0_6"/>
<organism evidence="1 2">
    <name type="scientific">Acinetobacter johnsonii SH046</name>
    <dbReference type="NCBI Taxonomy" id="575586"/>
    <lineage>
        <taxon>Bacteria</taxon>
        <taxon>Pseudomonadati</taxon>
        <taxon>Pseudomonadota</taxon>
        <taxon>Gammaproteobacteria</taxon>
        <taxon>Moraxellales</taxon>
        <taxon>Moraxellaceae</taxon>
        <taxon>Acinetobacter</taxon>
    </lineage>
</organism>
<dbReference type="EMBL" id="GG704974">
    <property type="protein sequence ID" value="EEY94799.1"/>
    <property type="molecule type" value="Genomic_DNA"/>
</dbReference>
<gene>
    <name evidence="1" type="ORF">HMPREF0016_03066</name>
</gene>
<name>D0SGU3_ACIJO</name>
<accession>D0SGU3</accession>